<feature type="transmembrane region" description="Helical" evidence="7">
    <location>
        <begin position="115"/>
        <end position="137"/>
    </location>
</feature>
<dbReference type="Proteomes" id="UP000010301">
    <property type="component" value="Unassembled WGS sequence"/>
</dbReference>
<dbReference type="Pfam" id="PF00902">
    <property type="entry name" value="TatC"/>
    <property type="match status" value="1"/>
</dbReference>
<gene>
    <name evidence="7 8" type="primary">tatC</name>
    <name evidence="8" type="ORF">HMPREF0044_1285</name>
</gene>
<dbReference type="GO" id="GO:0033281">
    <property type="term" value="C:TAT protein transport complex"/>
    <property type="evidence" value="ECO:0007669"/>
    <property type="project" value="UniProtKB-UniRule"/>
</dbReference>
<evidence type="ECO:0000256" key="5">
    <source>
        <dbReference type="ARBA" id="ARBA00023010"/>
    </source>
</evidence>
<dbReference type="GO" id="GO:0065002">
    <property type="term" value="P:intracellular protein transmembrane transport"/>
    <property type="evidence" value="ECO:0007669"/>
    <property type="project" value="TreeGrafter"/>
</dbReference>
<keyword evidence="5 7" id="KW-0811">Translocation</keyword>
<evidence type="ECO:0000313" key="8">
    <source>
        <dbReference type="EMBL" id="EEH63361.1"/>
    </source>
</evidence>
<dbReference type="EMBL" id="ACFG01000034">
    <property type="protein sequence ID" value="EEH63361.1"/>
    <property type="molecule type" value="Genomic_DNA"/>
</dbReference>
<accession>C0W1J5</accession>
<keyword evidence="6 7" id="KW-0472">Membrane</keyword>
<dbReference type="STRING" id="525245.HMPREF0044_1285"/>
<comment type="subcellular location">
    <subcellularLocation>
        <location evidence="7">Cell membrane</location>
        <topology evidence="7">Multi-pass membrane protein</topology>
    </subcellularLocation>
    <subcellularLocation>
        <location evidence="1">Membrane</location>
        <topology evidence="1">Multi-pass membrane protein</topology>
    </subcellularLocation>
</comment>
<evidence type="ECO:0000256" key="2">
    <source>
        <dbReference type="ARBA" id="ARBA00022692"/>
    </source>
</evidence>
<keyword evidence="9" id="KW-1185">Reference proteome</keyword>
<proteinExistence type="inferred from homology"/>
<evidence type="ECO:0000256" key="7">
    <source>
        <dbReference type="HAMAP-Rule" id="MF_00902"/>
    </source>
</evidence>
<feature type="transmembrane region" description="Helical" evidence="7">
    <location>
        <begin position="82"/>
        <end position="103"/>
    </location>
</feature>
<dbReference type="HAMAP" id="MF_00902">
    <property type="entry name" value="TatC"/>
    <property type="match status" value="1"/>
</dbReference>
<name>C0W1J5_9ACTO</name>
<dbReference type="PRINTS" id="PR01840">
    <property type="entry name" value="TATCFAMILY"/>
</dbReference>
<organism evidence="8 9">
    <name type="scientific">Gleimia coleocanis DSM 15436</name>
    <dbReference type="NCBI Taxonomy" id="525245"/>
    <lineage>
        <taxon>Bacteria</taxon>
        <taxon>Bacillati</taxon>
        <taxon>Actinomycetota</taxon>
        <taxon>Actinomycetes</taxon>
        <taxon>Actinomycetales</taxon>
        <taxon>Actinomycetaceae</taxon>
        <taxon>Gleimia</taxon>
    </lineage>
</organism>
<evidence type="ECO:0000256" key="3">
    <source>
        <dbReference type="ARBA" id="ARBA00022927"/>
    </source>
</evidence>
<comment type="caution">
    <text evidence="8">The sequence shown here is derived from an EMBL/GenBank/DDBJ whole genome shotgun (WGS) entry which is preliminary data.</text>
</comment>
<keyword evidence="4 7" id="KW-1133">Transmembrane helix</keyword>
<evidence type="ECO:0000256" key="6">
    <source>
        <dbReference type="ARBA" id="ARBA00023136"/>
    </source>
</evidence>
<dbReference type="HOGENOM" id="CLU_031942_6_0_11"/>
<reference evidence="8 9" key="1">
    <citation type="submission" date="2009-01" db="EMBL/GenBank/DDBJ databases">
        <authorList>
            <person name="Qin X."/>
            <person name="Bachman B."/>
            <person name="Battles P."/>
            <person name="Bell A."/>
            <person name="Bess C."/>
            <person name="Bickham C."/>
            <person name="Chaboub L."/>
            <person name="Chen D."/>
            <person name="Coyle M."/>
            <person name="Deiros D.R."/>
            <person name="Dinh H."/>
            <person name="Forbes L."/>
            <person name="Fowler G."/>
            <person name="Francisco L."/>
            <person name="Fu Q."/>
            <person name="Gubbala S."/>
            <person name="Hale W."/>
            <person name="Han Y."/>
            <person name="Hemphill L."/>
            <person name="Highlander S.K."/>
            <person name="Hirani K."/>
            <person name="Hogues M."/>
            <person name="Jackson L."/>
            <person name="Jakkamsetti A."/>
            <person name="Javaid M."/>
            <person name="Jiang H."/>
            <person name="Korchina V."/>
            <person name="Kovar C."/>
            <person name="Lara F."/>
            <person name="Lee S."/>
            <person name="Mata R."/>
            <person name="Mathew T."/>
            <person name="Moen C."/>
            <person name="Morales K."/>
            <person name="Munidasa M."/>
            <person name="Nazareth L."/>
            <person name="Ngo R."/>
            <person name="Nguyen L."/>
            <person name="Okwuonu G."/>
            <person name="Ongeri F."/>
            <person name="Patil S."/>
            <person name="Petrosino J."/>
            <person name="Pham C."/>
            <person name="Pham P."/>
            <person name="Pu L.-L."/>
            <person name="Puazo M."/>
            <person name="Raj R."/>
            <person name="Reid J."/>
            <person name="Rouhana J."/>
            <person name="Saada N."/>
            <person name="Shang Y."/>
            <person name="Simmons D."/>
            <person name="Thornton R."/>
            <person name="Warren J."/>
            <person name="Weissenberger G."/>
            <person name="Zhang J."/>
            <person name="Zhang L."/>
            <person name="Zhou C."/>
            <person name="Zhu D."/>
            <person name="Muzny D."/>
            <person name="Worley K."/>
            <person name="Gibbs R."/>
        </authorList>
    </citation>
    <scope>NUCLEOTIDE SEQUENCE [LARGE SCALE GENOMIC DNA]</scope>
    <source>
        <strain evidence="8 9">DSM 15436</strain>
    </source>
</reference>
<keyword evidence="7" id="KW-0813">Transport</keyword>
<feature type="transmembrane region" description="Helical" evidence="7">
    <location>
        <begin position="164"/>
        <end position="187"/>
    </location>
</feature>
<dbReference type="AlphaFoldDB" id="C0W1J5"/>
<dbReference type="RefSeq" id="WP_006546143.1">
    <property type="nucleotide sequence ID" value="NZ_DS999540.1"/>
</dbReference>
<sequence length="279" mass="31795">MGIKKTVDPDGVMPLADHLREARQRLIYALAGIFLLTIVGWFIYPYVFNFMAQPLVDLRALGRRAELNFETVSAAFDLKLRISMFTGLILGTPWWLYQIWAYVAPALHKNEKRYILGFTFSGAFLFLLGAATGIWIMPHAVEILTSFAPESSVTLMQAGVYFSFYMRLVVVFGVSFLVPLAMVALNFMNIVRGETFLKYWRWAVAIAFTFAALANPLPDPWTMTFQALFLCLLFFIAVGIAIFHDKRRDKRLAKEEAELDAVLAKYDSDTREIEEEESI</sequence>
<comment type="subunit">
    <text evidence="7">The Tat system comprises two distinct complexes: a TatABC complex, containing multiple copies of TatA, TatB and TatC subunits, and a separate TatA complex, containing only TatA subunits. Substrates initially bind to the TatABC complex, which probably triggers association of the separate TatA complex to form the active translocon.</text>
</comment>
<dbReference type="InterPro" id="IPR002033">
    <property type="entry name" value="TatC"/>
</dbReference>
<dbReference type="PANTHER" id="PTHR30371:SF0">
    <property type="entry name" value="SEC-INDEPENDENT PROTEIN TRANSLOCASE PROTEIN TATC, CHLOROPLASTIC-RELATED"/>
    <property type="match status" value="1"/>
</dbReference>
<dbReference type="GO" id="GO:0043953">
    <property type="term" value="P:protein transport by the Tat complex"/>
    <property type="evidence" value="ECO:0007669"/>
    <property type="project" value="UniProtKB-UniRule"/>
</dbReference>
<dbReference type="eggNOG" id="COG0805">
    <property type="taxonomic scope" value="Bacteria"/>
</dbReference>
<feature type="transmembrane region" description="Helical" evidence="7">
    <location>
        <begin position="223"/>
        <end position="243"/>
    </location>
</feature>
<dbReference type="NCBIfam" id="TIGR00945">
    <property type="entry name" value="tatC"/>
    <property type="match status" value="1"/>
</dbReference>
<evidence type="ECO:0000313" key="9">
    <source>
        <dbReference type="Proteomes" id="UP000010301"/>
    </source>
</evidence>
<dbReference type="PANTHER" id="PTHR30371">
    <property type="entry name" value="SEC-INDEPENDENT PROTEIN TRANSLOCASE PROTEIN TATC"/>
    <property type="match status" value="1"/>
</dbReference>
<keyword evidence="3 7" id="KW-0653">Protein transport</keyword>
<protein>
    <recommendedName>
        <fullName evidence="7">Sec-independent protein translocase protein TatC</fullName>
    </recommendedName>
</protein>
<evidence type="ECO:0000256" key="1">
    <source>
        <dbReference type="ARBA" id="ARBA00004141"/>
    </source>
</evidence>
<feature type="transmembrane region" description="Helical" evidence="7">
    <location>
        <begin position="26"/>
        <end position="47"/>
    </location>
</feature>
<evidence type="ECO:0000256" key="4">
    <source>
        <dbReference type="ARBA" id="ARBA00022989"/>
    </source>
</evidence>
<keyword evidence="7" id="KW-1003">Cell membrane</keyword>
<comment type="similarity">
    <text evidence="7">Belongs to the TatC family.</text>
</comment>
<dbReference type="GO" id="GO:0009977">
    <property type="term" value="F:proton motive force dependent protein transmembrane transporter activity"/>
    <property type="evidence" value="ECO:0007669"/>
    <property type="project" value="TreeGrafter"/>
</dbReference>
<keyword evidence="2 7" id="KW-0812">Transmembrane</keyword>
<feature type="transmembrane region" description="Helical" evidence="7">
    <location>
        <begin position="199"/>
        <end position="217"/>
    </location>
</feature>
<comment type="function">
    <text evidence="7">Part of the twin-arginine translocation (Tat) system that transports large folded proteins containing a characteristic twin-arginine motif in their signal peptide across membranes. Together with TatB, TatC is part of a receptor directly interacting with Tat signal peptides.</text>
</comment>